<reference evidence="1" key="1">
    <citation type="submission" date="2021-11" db="EMBL/GenBank/DDBJ databases">
        <title>Vibrio ZSDE26 sp. nov. and Vibrio ZSDZ34 sp. nov., isolated from coastal seawater in Qingdao.</title>
        <authorList>
            <person name="Zhang P."/>
        </authorList>
    </citation>
    <scope>NUCLEOTIDE SEQUENCE</scope>
    <source>
        <strain evidence="1">ZSDZ34</strain>
    </source>
</reference>
<dbReference type="InterPro" id="IPR027417">
    <property type="entry name" value="P-loop_NTPase"/>
</dbReference>
<dbReference type="InterPro" id="IPR052922">
    <property type="entry name" value="Cytidylate_Kinase-2"/>
</dbReference>
<evidence type="ECO:0000313" key="2">
    <source>
        <dbReference type="Proteomes" id="UP001139488"/>
    </source>
</evidence>
<organism evidence="1 2">
    <name type="scientific">Vibrio gelatinilyticus</name>
    <dbReference type="NCBI Taxonomy" id="2893468"/>
    <lineage>
        <taxon>Bacteria</taxon>
        <taxon>Pseudomonadati</taxon>
        <taxon>Pseudomonadota</taxon>
        <taxon>Gammaproteobacteria</taxon>
        <taxon>Vibrionales</taxon>
        <taxon>Vibrionaceae</taxon>
        <taxon>Vibrio</taxon>
    </lineage>
</organism>
<proteinExistence type="predicted"/>
<dbReference type="SUPFAM" id="SSF52540">
    <property type="entry name" value="P-loop containing nucleoside triphosphate hydrolases"/>
    <property type="match status" value="1"/>
</dbReference>
<sequence>MKRINVVGTSGSGKSTFSRLLASKLDYPYLEMDAMFWKANWQESSDEEFFSILKRQLSQDCWVLDGNYNRTALIKWQNVDCVIWVDYSFSRTLYQAIKRALLRSITKVELWKNTGNVESLRKSFFSRDSVILWTIKTYRRNRVRYSEMFQDPNYRHINFVRVTNPKMAKAYINQLRSDRMT</sequence>
<dbReference type="PANTHER" id="PTHR37816:SF1">
    <property type="entry name" value="TOXIN"/>
    <property type="match status" value="1"/>
</dbReference>
<name>A0A9X1WAA5_9VIBR</name>
<dbReference type="Gene3D" id="3.40.50.300">
    <property type="entry name" value="P-loop containing nucleotide triphosphate hydrolases"/>
    <property type="match status" value="1"/>
</dbReference>
<dbReference type="AlphaFoldDB" id="A0A9X1WAA5"/>
<gene>
    <name evidence="1" type="ORF">LNL84_06010</name>
</gene>
<accession>A0A9X1WAA5</accession>
<protein>
    <submittedName>
        <fullName evidence="1">(D)CMP kinase</fullName>
    </submittedName>
</protein>
<keyword evidence="1" id="KW-0418">Kinase</keyword>
<keyword evidence="1" id="KW-0808">Transferase</keyword>
<evidence type="ECO:0000313" key="1">
    <source>
        <dbReference type="EMBL" id="MCJ2376386.1"/>
    </source>
</evidence>
<comment type="caution">
    <text evidence="1">The sequence shown here is derived from an EMBL/GenBank/DDBJ whole genome shotgun (WGS) entry which is preliminary data.</text>
</comment>
<dbReference type="EMBL" id="JAJNNZ010000003">
    <property type="protein sequence ID" value="MCJ2376386.1"/>
    <property type="molecule type" value="Genomic_DNA"/>
</dbReference>
<dbReference type="PANTHER" id="PTHR37816">
    <property type="entry name" value="YALI0E33011P"/>
    <property type="match status" value="1"/>
</dbReference>
<dbReference type="Proteomes" id="UP001139488">
    <property type="component" value="Unassembled WGS sequence"/>
</dbReference>
<dbReference type="GO" id="GO:0016301">
    <property type="term" value="F:kinase activity"/>
    <property type="evidence" value="ECO:0007669"/>
    <property type="project" value="UniProtKB-KW"/>
</dbReference>
<dbReference type="RefSeq" id="WP_244355824.1">
    <property type="nucleotide sequence ID" value="NZ_JAJNNZ010000003.1"/>
</dbReference>
<keyword evidence="2" id="KW-1185">Reference proteome</keyword>